<feature type="transmembrane region" description="Helical" evidence="1">
    <location>
        <begin position="33"/>
        <end position="52"/>
    </location>
</feature>
<feature type="transmembrane region" description="Helical" evidence="1">
    <location>
        <begin position="101"/>
        <end position="124"/>
    </location>
</feature>
<dbReference type="EMBL" id="LIAE01009215">
    <property type="protein sequence ID" value="PAV70794.1"/>
    <property type="molecule type" value="Genomic_DNA"/>
</dbReference>
<feature type="signal peptide" evidence="2">
    <location>
        <begin position="1"/>
        <end position="23"/>
    </location>
</feature>
<gene>
    <name evidence="3" type="ORF">WR25_05413</name>
</gene>
<evidence type="ECO:0000313" key="4">
    <source>
        <dbReference type="Proteomes" id="UP000218231"/>
    </source>
</evidence>
<keyword evidence="1" id="KW-0812">Transmembrane</keyword>
<organism evidence="3 4">
    <name type="scientific">Diploscapter pachys</name>
    <dbReference type="NCBI Taxonomy" id="2018661"/>
    <lineage>
        <taxon>Eukaryota</taxon>
        <taxon>Metazoa</taxon>
        <taxon>Ecdysozoa</taxon>
        <taxon>Nematoda</taxon>
        <taxon>Chromadorea</taxon>
        <taxon>Rhabditida</taxon>
        <taxon>Rhabditina</taxon>
        <taxon>Rhabditomorpha</taxon>
        <taxon>Rhabditoidea</taxon>
        <taxon>Rhabditidae</taxon>
        <taxon>Diploscapter</taxon>
    </lineage>
</organism>
<keyword evidence="4" id="KW-1185">Reference proteome</keyword>
<evidence type="ECO:0000313" key="3">
    <source>
        <dbReference type="EMBL" id="PAV70794.1"/>
    </source>
</evidence>
<keyword evidence="1" id="KW-0472">Membrane</keyword>
<evidence type="ECO:0000256" key="1">
    <source>
        <dbReference type="SAM" id="Phobius"/>
    </source>
</evidence>
<accession>A0A2A2KA21</accession>
<proteinExistence type="predicted"/>
<comment type="caution">
    <text evidence="3">The sequence shown here is derived from an EMBL/GenBank/DDBJ whole genome shotgun (WGS) entry which is preliminary data.</text>
</comment>
<reference evidence="3 4" key="1">
    <citation type="journal article" date="2017" name="Curr. Biol.">
        <title>Genome architecture and evolution of a unichromosomal asexual nematode.</title>
        <authorList>
            <person name="Fradin H."/>
            <person name="Zegar C."/>
            <person name="Gutwein M."/>
            <person name="Lucas J."/>
            <person name="Kovtun M."/>
            <person name="Corcoran D."/>
            <person name="Baugh L.R."/>
            <person name="Kiontke K."/>
            <person name="Gunsalus K."/>
            <person name="Fitch D.H."/>
            <person name="Piano F."/>
        </authorList>
    </citation>
    <scope>NUCLEOTIDE SEQUENCE [LARGE SCALE GENOMIC DNA]</scope>
    <source>
        <strain evidence="3">PF1309</strain>
    </source>
</reference>
<sequence length="134" mass="15777">MLVYFPALCLLVHFYLTLRLVDAGTYSTKMKLGDVAACFAIGIYFFLLINPAKNPVVRVRHHFWCYYVLFFYGASIHYRFLQLLLSVSFTSFLDFFSQNGLVMMAHFTEIIAYSVFWYTSFYPLDNRPKLMKID</sequence>
<keyword evidence="2" id="KW-0732">Signal</keyword>
<keyword evidence="1" id="KW-1133">Transmembrane helix</keyword>
<evidence type="ECO:0000256" key="2">
    <source>
        <dbReference type="SAM" id="SignalP"/>
    </source>
</evidence>
<dbReference type="Proteomes" id="UP000218231">
    <property type="component" value="Unassembled WGS sequence"/>
</dbReference>
<feature type="chain" id="PRO_5012968616" evidence="2">
    <location>
        <begin position="24"/>
        <end position="134"/>
    </location>
</feature>
<dbReference type="AlphaFoldDB" id="A0A2A2KA21"/>
<feature type="transmembrane region" description="Helical" evidence="1">
    <location>
        <begin position="64"/>
        <end position="81"/>
    </location>
</feature>
<name>A0A2A2KA21_9BILA</name>
<protein>
    <submittedName>
        <fullName evidence="3">Uncharacterized protein</fullName>
    </submittedName>
</protein>